<reference evidence="2" key="1">
    <citation type="journal article" date="2020" name="Stud. Mycol.">
        <title>101 Dothideomycetes genomes: a test case for predicting lifestyles and emergence of pathogens.</title>
        <authorList>
            <person name="Haridas S."/>
            <person name="Albert R."/>
            <person name="Binder M."/>
            <person name="Bloem J."/>
            <person name="Labutti K."/>
            <person name="Salamov A."/>
            <person name="Andreopoulos B."/>
            <person name="Baker S."/>
            <person name="Barry K."/>
            <person name="Bills G."/>
            <person name="Bluhm B."/>
            <person name="Cannon C."/>
            <person name="Castanera R."/>
            <person name="Culley D."/>
            <person name="Daum C."/>
            <person name="Ezra D."/>
            <person name="Gonzalez J."/>
            <person name="Henrissat B."/>
            <person name="Kuo A."/>
            <person name="Liang C."/>
            <person name="Lipzen A."/>
            <person name="Lutzoni F."/>
            <person name="Magnuson J."/>
            <person name="Mondo S."/>
            <person name="Nolan M."/>
            <person name="Ohm R."/>
            <person name="Pangilinan J."/>
            <person name="Park H.-J."/>
            <person name="Ramirez L."/>
            <person name="Alfaro M."/>
            <person name="Sun H."/>
            <person name="Tritt A."/>
            <person name="Yoshinaga Y."/>
            <person name="Zwiers L.-H."/>
            <person name="Turgeon B."/>
            <person name="Goodwin S."/>
            <person name="Spatafora J."/>
            <person name="Crous P."/>
            <person name="Grigoriev I."/>
        </authorList>
    </citation>
    <scope>NUCLEOTIDE SEQUENCE</scope>
    <source>
        <strain evidence="2">ATCC 16933</strain>
    </source>
</reference>
<name>A0A6A6P395_9PEZI</name>
<keyword evidence="3" id="KW-1185">Reference proteome</keyword>
<dbReference type="EMBL" id="MU001677">
    <property type="protein sequence ID" value="KAF2458491.1"/>
    <property type="molecule type" value="Genomic_DNA"/>
</dbReference>
<feature type="region of interest" description="Disordered" evidence="1">
    <location>
        <begin position="330"/>
        <end position="375"/>
    </location>
</feature>
<proteinExistence type="predicted"/>
<evidence type="ECO:0000313" key="3">
    <source>
        <dbReference type="Proteomes" id="UP000799766"/>
    </source>
</evidence>
<protein>
    <submittedName>
        <fullName evidence="2">Uncharacterized protein</fullName>
    </submittedName>
</protein>
<feature type="compositionally biased region" description="Basic residues" evidence="1">
    <location>
        <begin position="156"/>
        <end position="175"/>
    </location>
</feature>
<dbReference type="AlphaFoldDB" id="A0A6A6P395"/>
<feature type="compositionally biased region" description="Polar residues" evidence="1">
    <location>
        <begin position="299"/>
        <end position="315"/>
    </location>
</feature>
<feature type="region of interest" description="Disordered" evidence="1">
    <location>
        <begin position="151"/>
        <end position="206"/>
    </location>
</feature>
<feature type="compositionally biased region" description="Low complexity" evidence="1">
    <location>
        <begin position="107"/>
        <end position="120"/>
    </location>
</feature>
<feature type="region of interest" description="Disordered" evidence="1">
    <location>
        <begin position="242"/>
        <end position="318"/>
    </location>
</feature>
<feature type="region of interest" description="Disordered" evidence="1">
    <location>
        <begin position="394"/>
        <end position="419"/>
    </location>
</feature>
<feature type="compositionally biased region" description="Pro residues" evidence="1">
    <location>
        <begin position="270"/>
        <end position="282"/>
    </location>
</feature>
<dbReference type="Proteomes" id="UP000799766">
    <property type="component" value="Unassembled WGS sequence"/>
</dbReference>
<accession>A0A6A6P395</accession>
<sequence length="460" mass="49325">MESPGLSGGRQPSPSNSGISRRIAARESLEHSVVELEPRLSNDRRLLFMIIRVFMLILPAIVNAFHAPDELSLLEAGLSTDSVAQPASQPQGTQTAMPPSTHSRTRSSAPPAEASPPVEVPKLPRAMFLGRGQSQPPASSGMMGVFNVETMEPSGGRKRVRSPRTKERTKRARHHGVCDECRRRKKQAGSPNPTAISMNLGDPSPVDPMEVEIWSTEDQSAPGTIPQSSPGFEQEFIFNDQLAPLPPWGPADHASDNPLEFGRRVDEQPLPDPGPSHVPWSPPLKDSSVKGAPFDLSLPQLSAGPSSPASVLYSQPPSPWQNLLRLRQGSSHKGVTPAGTPYVIDPREPGSVSGPNSLGSGAPLSSGTRLSPRPCSLLRRNSAPLVFSSLDQWQPLETVPENPNSIPDEDEPETGAAEASELVAQDIFELDGLDGFGSDDSLMLAELFNYPGNQHIGSQP</sequence>
<gene>
    <name evidence="2" type="ORF">BDY21DRAFT_410394</name>
</gene>
<feature type="compositionally biased region" description="Polar residues" evidence="1">
    <location>
        <begin position="82"/>
        <end position="102"/>
    </location>
</feature>
<feature type="region of interest" description="Disordered" evidence="1">
    <location>
        <begin position="1"/>
        <end position="20"/>
    </location>
</feature>
<feature type="compositionally biased region" description="Polar residues" evidence="1">
    <location>
        <begin position="10"/>
        <end position="19"/>
    </location>
</feature>
<feature type="compositionally biased region" description="Polar residues" evidence="1">
    <location>
        <begin position="353"/>
        <end position="368"/>
    </location>
</feature>
<evidence type="ECO:0000256" key="1">
    <source>
        <dbReference type="SAM" id="MobiDB-lite"/>
    </source>
</evidence>
<organism evidence="2 3">
    <name type="scientific">Lineolata rhizophorae</name>
    <dbReference type="NCBI Taxonomy" id="578093"/>
    <lineage>
        <taxon>Eukaryota</taxon>
        <taxon>Fungi</taxon>
        <taxon>Dikarya</taxon>
        <taxon>Ascomycota</taxon>
        <taxon>Pezizomycotina</taxon>
        <taxon>Dothideomycetes</taxon>
        <taxon>Dothideomycetes incertae sedis</taxon>
        <taxon>Lineolatales</taxon>
        <taxon>Lineolataceae</taxon>
        <taxon>Lineolata</taxon>
    </lineage>
</organism>
<feature type="region of interest" description="Disordered" evidence="1">
    <location>
        <begin position="82"/>
        <end position="120"/>
    </location>
</feature>
<evidence type="ECO:0000313" key="2">
    <source>
        <dbReference type="EMBL" id="KAF2458491.1"/>
    </source>
</evidence>